<dbReference type="InterPro" id="IPR011990">
    <property type="entry name" value="TPR-like_helical_dom_sf"/>
</dbReference>
<dbReference type="InterPro" id="IPR019734">
    <property type="entry name" value="TPR_rpt"/>
</dbReference>
<keyword evidence="1" id="KW-0489">Methyltransferase</keyword>
<keyword evidence="6" id="KW-1185">Reference proteome</keyword>
<dbReference type="GO" id="GO:0005737">
    <property type="term" value="C:cytoplasm"/>
    <property type="evidence" value="ECO:0007669"/>
    <property type="project" value="TreeGrafter"/>
</dbReference>
<organism evidence="5 6">
    <name type="scientific">Diatraea saccharalis</name>
    <name type="common">sugarcane borer</name>
    <dbReference type="NCBI Taxonomy" id="40085"/>
    <lineage>
        <taxon>Eukaryota</taxon>
        <taxon>Metazoa</taxon>
        <taxon>Ecdysozoa</taxon>
        <taxon>Arthropoda</taxon>
        <taxon>Hexapoda</taxon>
        <taxon>Insecta</taxon>
        <taxon>Pterygota</taxon>
        <taxon>Neoptera</taxon>
        <taxon>Endopterygota</taxon>
        <taxon>Lepidoptera</taxon>
        <taxon>Glossata</taxon>
        <taxon>Ditrysia</taxon>
        <taxon>Pyraloidea</taxon>
        <taxon>Crambidae</taxon>
        <taxon>Crambinae</taxon>
        <taxon>Diatraea</taxon>
    </lineage>
</organism>
<accession>A0A9N9R414</accession>
<reference evidence="5" key="1">
    <citation type="submission" date="2021-12" db="EMBL/GenBank/DDBJ databases">
        <authorList>
            <person name="King R."/>
        </authorList>
    </citation>
    <scope>NUCLEOTIDE SEQUENCE</scope>
</reference>
<proteinExistence type="predicted"/>
<dbReference type="SUPFAM" id="SSF48452">
    <property type="entry name" value="TPR-like"/>
    <property type="match status" value="1"/>
</dbReference>
<evidence type="ECO:0000313" key="6">
    <source>
        <dbReference type="Proteomes" id="UP001153714"/>
    </source>
</evidence>
<dbReference type="InterPro" id="IPR052097">
    <property type="entry name" value="SET-MYND_domain_protein"/>
</dbReference>
<gene>
    <name evidence="5" type="ORF">DIATSA_LOCUS6686</name>
</gene>
<dbReference type="PROSITE" id="PS50005">
    <property type="entry name" value="TPR"/>
    <property type="match status" value="1"/>
</dbReference>
<dbReference type="Gene3D" id="1.25.40.10">
    <property type="entry name" value="Tetratricopeptide repeat domain"/>
    <property type="match status" value="1"/>
</dbReference>
<feature type="repeat" description="TPR" evidence="4">
    <location>
        <begin position="51"/>
        <end position="84"/>
    </location>
</feature>
<dbReference type="GO" id="GO:0042826">
    <property type="term" value="F:histone deacetylase binding"/>
    <property type="evidence" value="ECO:0007669"/>
    <property type="project" value="TreeGrafter"/>
</dbReference>
<evidence type="ECO:0000256" key="1">
    <source>
        <dbReference type="ARBA" id="ARBA00022603"/>
    </source>
</evidence>
<evidence type="ECO:0000256" key="2">
    <source>
        <dbReference type="ARBA" id="ARBA00022679"/>
    </source>
</evidence>
<dbReference type="AlphaFoldDB" id="A0A9N9R414"/>
<dbReference type="Proteomes" id="UP001153714">
    <property type="component" value="Chromosome 2"/>
</dbReference>
<name>A0A9N9R414_9NEOP</name>
<reference evidence="5" key="2">
    <citation type="submission" date="2022-10" db="EMBL/GenBank/DDBJ databases">
        <authorList>
            <consortium name="ENA_rothamsted_submissions"/>
            <consortium name="culmorum"/>
            <person name="King R."/>
        </authorList>
    </citation>
    <scope>NUCLEOTIDE SEQUENCE</scope>
</reference>
<evidence type="ECO:0000256" key="3">
    <source>
        <dbReference type="ARBA" id="ARBA00022691"/>
    </source>
</evidence>
<sequence length="256" mass="29234">MLCSGLYNDMRIYDAIRNEDMGQAVMITMNAMKEKNLFPPLQKQRKCETMSNQYRNQGNNAYKQANYQTALESYNKALLSAPKGTNAMSIAYANRSALLYTIKLYQACLKDIEMSIAFDCPSHIVEKLMKRKKLAESNIWKEKLVEEVRFSNRKGFPDFDFPRNPEIPCASTDIDIIMESGLPQVIAAKNIKVGTILAVEQAYCVAWRRRNETMHFDATTTSSNLLFYQRITLPPASSSRLVTHLWGLALSLRHIN</sequence>
<keyword evidence="4" id="KW-0802">TPR repeat</keyword>
<protein>
    <submittedName>
        <fullName evidence="5">Uncharacterized protein</fullName>
    </submittedName>
</protein>
<evidence type="ECO:0000256" key="4">
    <source>
        <dbReference type="PROSITE-ProRule" id="PRU00339"/>
    </source>
</evidence>
<dbReference type="GO" id="GO:0032259">
    <property type="term" value="P:methylation"/>
    <property type="evidence" value="ECO:0007669"/>
    <property type="project" value="UniProtKB-KW"/>
</dbReference>
<evidence type="ECO:0000313" key="5">
    <source>
        <dbReference type="EMBL" id="CAG9788908.1"/>
    </source>
</evidence>
<dbReference type="PANTHER" id="PTHR46165:SF6">
    <property type="entry name" value="SET AND MYND DOMAIN-CONTAINING PROTEIN 4-LIKE PROTEIN"/>
    <property type="match status" value="1"/>
</dbReference>
<keyword evidence="3" id="KW-0949">S-adenosyl-L-methionine</keyword>
<dbReference type="PANTHER" id="PTHR46165">
    <property type="entry name" value="SET AND MYND DOMAIN-CONTAINING PROTEIN 4"/>
    <property type="match status" value="1"/>
</dbReference>
<dbReference type="GO" id="GO:0008168">
    <property type="term" value="F:methyltransferase activity"/>
    <property type="evidence" value="ECO:0007669"/>
    <property type="project" value="UniProtKB-KW"/>
</dbReference>
<keyword evidence="2" id="KW-0808">Transferase</keyword>
<dbReference type="EMBL" id="OU893333">
    <property type="protein sequence ID" value="CAG9788908.1"/>
    <property type="molecule type" value="Genomic_DNA"/>
</dbReference>
<dbReference type="OrthoDB" id="62495at2759"/>
<dbReference type="GO" id="GO:0005634">
    <property type="term" value="C:nucleus"/>
    <property type="evidence" value="ECO:0007669"/>
    <property type="project" value="TreeGrafter"/>
</dbReference>